<organism evidence="2 3">
    <name type="scientific">Zasmidium cellare ATCC 36951</name>
    <dbReference type="NCBI Taxonomy" id="1080233"/>
    <lineage>
        <taxon>Eukaryota</taxon>
        <taxon>Fungi</taxon>
        <taxon>Dikarya</taxon>
        <taxon>Ascomycota</taxon>
        <taxon>Pezizomycotina</taxon>
        <taxon>Dothideomycetes</taxon>
        <taxon>Dothideomycetidae</taxon>
        <taxon>Mycosphaerellales</taxon>
        <taxon>Mycosphaerellaceae</taxon>
        <taxon>Zasmidium</taxon>
    </lineage>
</organism>
<protein>
    <submittedName>
        <fullName evidence="2">Uncharacterized protein</fullName>
    </submittedName>
</protein>
<dbReference type="AlphaFoldDB" id="A0A6A6C9F1"/>
<dbReference type="EMBL" id="ML993611">
    <property type="protein sequence ID" value="KAF2162868.1"/>
    <property type="molecule type" value="Genomic_DNA"/>
</dbReference>
<proteinExistence type="predicted"/>
<dbReference type="Proteomes" id="UP000799537">
    <property type="component" value="Unassembled WGS sequence"/>
</dbReference>
<keyword evidence="3" id="KW-1185">Reference proteome</keyword>
<sequence length="453" mass="52110">MPFSLSNTKARFSRAFDHFKRKISVAEITEAPHPSIDDFLAHRNQDQETDDGNDLPMCQCSTCQQELQPHGGNASNTAAERVDSIMMNTPGPGISQVSLVFVSRDALSGLPSMPAKHSSARRRSSANTSVTTFQFIEERHTSKDTVMASPSALVQAFRDCIPTHQALVDLPDPFSRHSDPTYREGPAKRAEIRRQASQRALQRRCSDLDDEADKLAARLEETEKQLNDARQELESVLDELAAREDVNHDLRHQCSQKEKSITYWKHQHDTLARDLSTLQDQLDHCTEQKLLDRDMIQSLLRCRRHRHCKLRYDVLHLSEQLNAAVSKLQDLKDIRYESDLLQYEMRGVEDKQAENEKLEVPLQESQAQNEVLKGEVQDLWNQRSSDDDIEATQLAEREVFVMHERLRMAERELKLRRTSLEVVRQNNRDLGAEIACLRLRLVDQEKKDVRWTA</sequence>
<evidence type="ECO:0000313" key="2">
    <source>
        <dbReference type="EMBL" id="KAF2162868.1"/>
    </source>
</evidence>
<evidence type="ECO:0000256" key="1">
    <source>
        <dbReference type="SAM" id="Coils"/>
    </source>
</evidence>
<evidence type="ECO:0000313" key="3">
    <source>
        <dbReference type="Proteomes" id="UP000799537"/>
    </source>
</evidence>
<keyword evidence="1" id="KW-0175">Coiled coil</keyword>
<dbReference type="RefSeq" id="XP_033663757.1">
    <property type="nucleotide sequence ID" value="XM_033808238.1"/>
</dbReference>
<accession>A0A6A6C9F1</accession>
<feature type="coiled-coil region" evidence="1">
    <location>
        <begin position="198"/>
        <end position="246"/>
    </location>
</feature>
<gene>
    <name evidence="2" type="ORF">M409DRAFT_26723</name>
</gene>
<reference evidence="2" key="1">
    <citation type="journal article" date="2020" name="Stud. Mycol.">
        <title>101 Dothideomycetes genomes: a test case for predicting lifestyles and emergence of pathogens.</title>
        <authorList>
            <person name="Haridas S."/>
            <person name="Albert R."/>
            <person name="Binder M."/>
            <person name="Bloem J."/>
            <person name="Labutti K."/>
            <person name="Salamov A."/>
            <person name="Andreopoulos B."/>
            <person name="Baker S."/>
            <person name="Barry K."/>
            <person name="Bills G."/>
            <person name="Bluhm B."/>
            <person name="Cannon C."/>
            <person name="Castanera R."/>
            <person name="Culley D."/>
            <person name="Daum C."/>
            <person name="Ezra D."/>
            <person name="Gonzalez J."/>
            <person name="Henrissat B."/>
            <person name="Kuo A."/>
            <person name="Liang C."/>
            <person name="Lipzen A."/>
            <person name="Lutzoni F."/>
            <person name="Magnuson J."/>
            <person name="Mondo S."/>
            <person name="Nolan M."/>
            <person name="Ohm R."/>
            <person name="Pangilinan J."/>
            <person name="Park H.-J."/>
            <person name="Ramirez L."/>
            <person name="Alfaro M."/>
            <person name="Sun H."/>
            <person name="Tritt A."/>
            <person name="Yoshinaga Y."/>
            <person name="Zwiers L.-H."/>
            <person name="Turgeon B."/>
            <person name="Goodwin S."/>
            <person name="Spatafora J."/>
            <person name="Crous P."/>
            <person name="Grigoriev I."/>
        </authorList>
    </citation>
    <scope>NUCLEOTIDE SEQUENCE</scope>
    <source>
        <strain evidence="2">ATCC 36951</strain>
    </source>
</reference>
<name>A0A6A6C9F1_ZASCE</name>
<dbReference type="GeneID" id="54561510"/>